<dbReference type="AlphaFoldDB" id="A0A4R4ZY62"/>
<gene>
    <name evidence="3" type="ORF">E1263_01930</name>
</gene>
<dbReference type="PROSITE" id="PS51175">
    <property type="entry name" value="CBM6"/>
    <property type="match status" value="1"/>
</dbReference>
<dbReference type="EMBL" id="SMKX01000003">
    <property type="protein sequence ID" value="TDD63089.1"/>
    <property type="molecule type" value="Genomic_DNA"/>
</dbReference>
<evidence type="ECO:0000313" key="4">
    <source>
        <dbReference type="Proteomes" id="UP000295124"/>
    </source>
</evidence>
<dbReference type="Gene3D" id="3.40.50.1110">
    <property type="entry name" value="SGNH hydrolase"/>
    <property type="match status" value="1"/>
</dbReference>
<organism evidence="3 4">
    <name type="scientific">Kribbella antibiotica</name>
    <dbReference type="NCBI Taxonomy" id="190195"/>
    <lineage>
        <taxon>Bacteria</taxon>
        <taxon>Bacillati</taxon>
        <taxon>Actinomycetota</taxon>
        <taxon>Actinomycetes</taxon>
        <taxon>Propionibacteriales</taxon>
        <taxon>Kribbellaceae</taxon>
        <taxon>Kribbella</taxon>
    </lineage>
</organism>
<dbReference type="InterPro" id="IPR013830">
    <property type="entry name" value="SGNH_hydro"/>
</dbReference>
<dbReference type="InterPro" id="IPR051532">
    <property type="entry name" value="Ester_Hydrolysis_Enzymes"/>
</dbReference>
<dbReference type="OrthoDB" id="5168887at2"/>
<evidence type="ECO:0000313" key="3">
    <source>
        <dbReference type="EMBL" id="TDD63089.1"/>
    </source>
</evidence>
<dbReference type="PANTHER" id="PTHR30383">
    <property type="entry name" value="THIOESTERASE 1/PROTEASE 1/LYSOPHOSPHOLIPASE L1"/>
    <property type="match status" value="1"/>
</dbReference>
<reference evidence="3 4" key="1">
    <citation type="submission" date="2019-03" db="EMBL/GenBank/DDBJ databases">
        <title>Draft genome sequences of novel Actinobacteria.</title>
        <authorList>
            <person name="Sahin N."/>
            <person name="Ay H."/>
            <person name="Saygin H."/>
        </authorList>
    </citation>
    <scope>NUCLEOTIDE SEQUENCE [LARGE SCALE GENOMIC DNA]</scope>
    <source>
        <strain evidence="3 4">JCM 13523</strain>
    </source>
</reference>
<dbReference type="SUPFAM" id="SSF52266">
    <property type="entry name" value="SGNH hydrolase"/>
    <property type="match status" value="1"/>
</dbReference>
<evidence type="ECO:0000256" key="1">
    <source>
        <dbReference type="SAM" id="MobiDB-lite"/>
    </source>
</evidence>
<dbReference type="Gene3D" id="2.60.120.260">
    <property type="entry name" value="Galactose-binding domain-like"/>
    <property type="match status" value="1"/>
</dbReference>
<dbReference type="InterPro" id="IPR036514">
    <property type="entry name" value="SGNH_hydro_sf"/>
</dbReference>
<accession>A0A4R4ZY62</accession>
<dbReference type="PANTHER" id="PTHR30383:SF5">
    <property type="entry name" value="SGNH HYDROLASE-TYPE ESTERASE DOMAIN-CONTAINING PROTEIN"/>
    <property type="match status" value="1"/>
</dbReference>
<dbReference type="InterPro" id="IPR005084">
    <property type="entry name" value="CBM6"/>
</dbReference>
<sequence>MVCRGLSADRRSGARTAGPSPWRNLMRALARVLPALIGSAALIGTAFTAGTVTSATNAPAADDPAVPINRATPTKLMPIGDSNTAGGDAPGASYRVDLFQMLQADNRPVDFVGSVTSGPTVVGDRNHEGHGGWTLGQIQGGVVGWLNTYTPDVITLQIGTNDMYDDASAGAAPGKLSALIDTITTTLPNVRVFVSAIPQLANADHYSRVAAFNYTIPGIVAAKVAAGKKVDYLDANSGLFHPYDFVDMWHPNYGAASKAAVRWYAALTGQQVTRFEAEQSANASISGAPTKRTQITSASGGAKIGYIDNPDSFVKFSFEVGTTGNYRIRARGANGMNATCTHKVSANGGPQQIVSYPSYSWDLFAISKVDLPLTAGKNTVTFMKGDCYTELDAIDISLVPTA</sequence>
<keyword evidence="4" id="KW-1185">Reference proteome</keyword>
<dbReference type="SUPFAM" id="SSF49785">
    <property type="entry name" value="Galactose-binding domain-like"/>
    <property type="match status" value="1"/>
</dbReference>
<protein>
    <recommendedName>
        <fullName evidence="2">CBM6 domain-containing protein</fullName>
    </recommendedName>
</protein>
<dbReference type="InterPro" id="IPR008979">
    <property type="entry name" value="Galactose-bd-like_sf"/>
</dbReference>
<name>A0A4R4ZY62_9ACTN</name>
<proteinExistence type="predicted"/>
<dbReference type="GO" id="GO:0004622">
    <property type="term" value="F:phosphatidylcholine lysophospholipase activity"/>
    <property type="evidence" value="ECO:0007669"/>
    <property type="project" value="TreeGrafter"/>
</dbReference>
<dbReference type="Pfam" id="PF13472">
    <property type="entry name" value="Lipase_GDSL_2"/>
    <property type="match status" value="1"/>
</dbReference>
<feature type="region of interest" description="Disordered" evidence="1">
    <location>
        <begin position="1"/>
        <end position="21"/>
    </location>
</feature>
<dbReference type="CDD" id="cd01833">
    <property type="entry name" value="XynB_like"/>
    <property type="match status" value="1"/>
</dbReference>
<feature type="domain" description="CBM6" evidence="2">
    <location>
        <begin position="273"/>
        <end position="397"/>
    </location>
</feature>
<evidence type="ECO:0000259" key="2">
    <source>
        <dbReference type="PROSITE" id="PS51175"/>
    </source>
</evidence>
<dbReference type="Proteomes" id="UP000295124">
    <property type="component" value="Unassembled WGS sequence"/>
</dbReference>
<comment type="caution">
    <text evidence="3">The sequence shown here is derived from an EMBL/GenBank/DDBJ whole genome shotgun (WGS) entry which is preliminary data.</text>
</comment>
<dbReference type="GO" id="GO:0030246">
    <property type="term" value="F:carbohydrate binding"/>
    <property type="evidence" value="ECO:0007669"/>
    <property type="project" value="InterPro"/>
</dbReference>